<dbReference type="EMBL" id="JAJSOF020000015">
    <property type="protein sequence ID" value="KAJ4441788.1"/>
    <property type="molecule type" value="Genomic_DNA"/>
</dbReference>
<sequence>MAGLCEGGNEPPGSLKATVILHPKKSSSFTNLYPQQLLQRGDVIILRVMLLELNDSYEQYRIKMNVNKKETMNNFKGKKRWYVQPEVPGSIPGLGTIFPLKLFKSASQGALPERLDLQKETLVIGRKVNKNQSDSLMAADGDCHHLCKFCKLIAPVRHRWSINDVIGGIRNTVMPSDCSPVRFGIRSTCEQTTTVDATIHVQWSARSPDLSPLDFFLWGTVKDSV</sequence>
<proteinExistence type="predicted"/>
<dbReference type="Gene3D" id="3.30.420.10">
    <property type="entry name" value="Ribonuclease H-like superfamily/Ribonuclease H"/>
    <property type="match status" value="1"/>
</dbReference>
<dbReference type="Proteomes" id="UP001148838">
    <property type="component" value="Unassembled WGS sequence"/>
</dbReference>
<dbReference type="InterPro" id="IPR036397">
    <property type="entry name" value="RNaseH_sf"/>
</dbReference>
<comment type="caution">
    <text evidence="1">The sequence shown here is derived from an EMBL/GenBank/DDBJ whole genome shotgun (WGS) entry which is preliminary data.</text>
</comment>
<name>A0ABQ8T6B1_PERAM</name>
<evidence type="ECO:0000313" key="2">
    <source>
        <dbReference type="Proteomes" id="UP001148838"/>
    </source>
</evidence>
<accession>A0ABQ8T6B1</accession>
<protein>
    <submittedName>
        <fullName evidence="1">Uncharacterized protein</fullName>
    </submittedName>
</protein>
<keyword evidence="2" id="KW-1185">Reference proteome</keyword>
<reference evidence="1 2" key="1">
    <citation type="journal article" date="2022" name="Allergy">
        <title>Genome assembly and annotation of Periplaneta americana reveal a comprehensive cockroach allergen profile.</title>
        <authorList>
            <person name="Wang L."/>
            <person name="Xiong Q."/>
            <person name="Saelim N."/>
            <person name="Wang L."/>
            <person name="Nong W."/>
            <person name="Wan A.T."/>
            <person name="Shi M."/>
            <person name="Liu X."/>
            <person name="Cao Q."/>
            <person name="Hui J.H.L."/>
            <person name="Sookrung N."/>
            <person name="Leung T.F."/>
            <person name="Tungtrongchitr A."/>
            <person name="Tsui S.K.W."/>
        </authorList>
    </citation>
    <scope>NUCLEOTIDE SEQUENCE [LARGE SCALE GENOMIC DNA]</scope>
    <source>
        <strain evidence="1">PWHHKU_190912</strain>
    </source>
</reference>
<organism evidence="1 2">
    <name type="scientific">Periplaneta americana</name>
    <name type="common">American cockroach</name>
    <name type="synonym">Blatta americana</name>
    <dbReference type="NCBI Taxonomy" id="6978"/>
    <lineage>
        <taxon>Eukaryota</taxon>
        <taxon>Metazoa</taxon>
        <taxon>Ecdysozoa</taxon>
        <taxon>Arthropoda</taxon>
        <taxon>Hexapoda</taxon>
        <taxon>Insecta</taxon>
        <taxon>Pterygota</taxon>
        <taxon>Neoptera</taxon>
        <taxon>Polyneoptera</taxon>
        <taxon>Dictyoptera</taxon>
        <taxon>Blattodea</taxon>
        <taxon>Blattoidea</taxon>
        <taxon>Blattidae</taxon>
        <taxon>Blattinae</taxon>
        <taxon>Periplaneta</taxon>
    </lineage>
</organism>
<evidence type="ECO:0000313" key="1">
    <source>
        <dbReference type="EMBL" id="KAJ4441788.1"/>
    </source>
</evidence>
<gene>
    <name evidence="1" type="ORF">ANN_11646</name>
</gene>